<dbReference type="AlphaFoldDB" id="A0A2K8KJG5"/>
<keyword evidence="4" id="KW-1185">Reference proteome</keyword>
<reference evidence="3 4" key="1">
    <citation type="journal article" date="2017" name="Environ. Microbiol.">
        <title>Genomic and physiological analyses of 'Reinekea forsetii' reveal a versatile opportunistic lifestyle during spring algae blooms.</title>
        <authorList>
            <person name="Avci B."/>
            <person name="Hahnke R.L."/>
            <person name="Chafee M."/>
            <person name="Fischer T."/>
            <person name="Gruber-Vodicka H."/>
            <person name="Tegetmeyer H.E."/>
            <person name="Harder J."/>
            <person name="Fuchs B.M."/>
            <person name="Amann R.I."/>
            <person name="Teeling H."/>
        </authorList>
    </citation>
    <scope>NUCLEOTIDE SEQUENCE [LARGE SCALE GENOMIC DNA]</scope>
    <source>
        <strain evidence="3 4">Hel1_31_D35</strain>
    </source>
</reference>
<dbReference type="InterPro" id="IPR037185">
    <property type="entry name" value="EmrE-like"/>
</dbReference>
<dbReference type="SUPFAM" id="SSF103481">
    <property type="entry name" value="Multidrug resistance efflux transporter EmrE"/>
    <property type="match status" value="2"/>
</dbReference>
<dbReference type="RefSeq" id="WP_100255628.1">
    <property type="nucleotide sequence ID" value="NZ_CP011797.1"/>
</dbReference>
<feature type="domain" description="EamA" evidence="2">
    <location>
        <begin position="157"/>
        <end position="297"/>
    </location>
</feature>
<dbReference type="KEGG" id="rfo:REIFOR_00030"/>
<sequence>MVIIGYISALAAALCWALSSLLAISPVRTLGAIPFNALRMTSVALLLSLWLLLSQRWHWPEPDVLWTLMASGFIGIFLGDTLLFVSMRILGPRLAGLLFACNAPISFALGLWLLGESYYWLNLLGVGATTVGVFFAIASRTKTGGHQWEQSMGHVGLGLMAGLGAALCQSLGTLIVFDTLRAGQDPVFATLIRVAVAVVFLLLSLLVRGMSGTVLPYRVLSSTMVGQTILSGLLGMAVGMSLLLYAVKLAPLGTVAILSATTPVMVLPALWLTTRRRPSAAAFVSAIVVFLGTAMIFIAA</sequence>
<dbReference type="OrthoDB" id="7841315at2"/>
<keyword evidence="1" id="KW-0472">Membrane</keyword>
<dbReference type="Proteomes" id="UP000229757">
    <property type="component" value="Chromosome"/>
</dbReference>
<feature type="transmembrane region" description="Helical" evidence="1">
    <location>
        <begin position="151"/>
        <end position="175"/>
    </location>
</feature>
<feature type="domain" description="EamA" evidence="2">
    <location>
        <begin position="4"/>
        <end position="136"/>
    </location>
</feature>
<organism evidence="3 4">
    <name type="scientific">Reinekea forsetii</name>
    <dbReference type="NCBI Taxonomy" id="1336806"/>
    <lineage>
        <taxon>Bacteria</taxon>
        <taxon>Pseudomonadati</taxon>
        <taxon>Pseudomonadota</taxon>
        <taxon>Gammaproteobacteria</taxon>
        <taxon>Oceanospirillales</taxon>
        <taxon>Saccharospirillaceae</taxon>
        <taxon>Reinekea</taxon>
    </lineage>
</organism>
<name>A0A2K8KJG5_9GAMM</name>
<evidence type="ECO:0000313" key="3">
    <source>
        <dbReference type="EMBL" id="ATX75208.1"/>
    </source>
</evidence>
<evidence type="ECO:0000256" key="1">
    <source>
        <dbReference type="SAM" id="Phobius"/>
    </source>
</evidence>
<proteinExistence type="predicted"/>
<dbReference type="EMBL" id="CP011797">
    <property type="protein sequence ID" value="ATX75208.1"/>
    <property type="molecule type" value="Genomic_DNA"/>
</dbReference>
<evidence type="ECO:0000259" key="2">
    <source>
        <dbReference type="Pfam" id="PF00892"/>
    </source>
</evidence>
<dbReference type="PANTHER" id="PTHR22911:SF137">
    <property type="entry name" value="SOLUTE CARRIER FAMILY 35 MEMBER G2-RELATED"/>
    <property type="match status" value="1"/>
</dbReference>
<feature type="transmembrane region" description="Helical" evidence="1">
    <location>
        <begin position="187"/>
        <end position="207"/>
    </location>
</feature>
<feature type="transmembrane region" description="Helical" evidence="1">
    <location>
        <begin position="280"/>
        <end position="299"/>
    </location>
</feature>
<feature type="transmembrane region" description="Helical" evidence="1">
    <location>
        <begin position="6"/>
        <end position="24"/>
    </location>
</feature>
<protein>
    <submittedName>
        <fullName evidence="3">Permease of the drug/metabolite transporter (DMT) superfamily</fullName>
    </submittedName>
</protein>
<feature type="transmembrane region" description="Helical" evidence="1">
    <location>
        <begin position="119"/>
        <end position="139"/>
    </location>
</feature>
<dbReference type="InterPro" id="IPR000620">
    <property type="entry name" value="EamA_dom"/>
</dbReference>
<dbReference type="GO" id="GO:0016020">
    <property type="term" value="C:membrane"/>
    <property type="evidence" value="ECO:0007669"/>
    <property type="project" value="InterPro"/>
</dbReference>
<feature type="transmembrane region" description="Helical" evidence="1">
    <location>
        <begin position="253"/>
        <end position="273"/>
    </location>
</feature>
<feature type="transmembrane region" description="Helical" evidence="1">
    <location>
        <begin position="36"/>
        <end position="53"/>
    </location>
</feature>
<keyword evidence="1" id="KW-1133">Transmembrane helix</keyword>
<feature type="transmembrane region" description="Helical" evidence="1">
    <location>
        <begin position="65"/>
        <end position="87"/>
    </location>
</feature>
<dbReference type="Pfam" id="PF00892">
    <property type="entry name" value="EamA"/>
    <property type="match status" value="2"/>
</dbReference>
<keyword evidence="1" id="KW-0812">Transmembrane</keyword>
<feature type="transmembrane region" description="Helical" evidence="1">
    <location>
        <begin position="94"/>
        <end position="113"/>
    </location>
</feature>
<gene>
    <name evidence="3" type="ORF">REIFOR_00030</name>
</gene>
<evidence type="ECO:0000313" key="4">
    <source>
        <dbReference type="Proteomes" id="UP000229757"/>
    </source>
</evidence>
<feature type="transmembrane region" description="Helical" evidence="1">
    <location>
        <begin position="228"/>
        <end position="247"/>
    </location>
</feature>
<accession>A0A2K8KJG5</accession>
<dbReference type="PANTHER" id="PTHR22911">
    <property type="entry name" value="ACYL-MALONYL CONDENSING ENZYME-RELATED"/>
    <property type="match status" value="1"/>
</dbReference>